<keyword evidence="3" id="KW-1185">Reference proteome</keyword>
<dbReference type="PIRSF" id="PIRSF016138">
    <property type="entry name" value="UCP016138"/>
    <property type="match status" value="1"/>
</dbReference>
<dbReference type="Pfam" id="PF02887">
    <property type="entry name" value="PK_C"/>
    <property type="match status" value="1"/>
</dbReference>
<evidence type="ECO:0000313" key="3">
    <source>
        <dbReference type="Proteomes" id="UP000724149"/>
    </source>
</evidence>
<gene>
    <name evidence="2" type="ORF">H9X81_08445</name>
</gene>
<dbReference type="InterPro" id="IPR036918">
    <property type="entry name" value="Pyrv_Knase_C_sf"/>
</dbReference>
<dbReference type="Gene3D" id="3.40.1380.20">
    <property type="entry name" value="Pyruvate kinase, C-terminal domain"/>
    <property type="match status" value="1"/>
</dbReference>
<name>A0ABS2GML3_9FIRM</name>
<organism evidence="2 3">
    <name type="scientific">Hydrogenoanaerobacterium saccharovorans</name>
    <dbReference type="NCBI Taxonomy" id="474960"/>
    <lineage>
        <taxon>Bacteria</taxon>
        <taxon>Bacillati</taxon>
        <taxon>Bacillota</taxon>
        <taxon>Clostridia</taxon>
        <taxon>Eubacteriales</taxon>
        <taxon>Oscillospiraceae</taxon>
        <taxon>Hydrogenoanaerobacterium</taxon>
    </lineage>
</organism>
<dbReference type="SUPFAM" id="SSF52935">
    <property type="entry name" value="PK C-terminal domain-like"/>
    <property type="match status" value="1"/>
</dbReference>
<dbReference type="RefSeq" id="WP_177503288.1">
    <property type="nucleotide sequence ID" value="NZ_JACSNR010000008.1"/>
</dbReference>
<evidence type="ECO:0000313" key="2">
    <source>
        <dbReference type="EMBL" id="MBM6923715.1"/>
    </source>
</evidence>
<proteinExistence type="predicted"/>
<comment type="caution">
    <text evidence="2">The sequence shown here is derived from an EMBL/GenBank/DDBJ whole genome shotgun (WGS) entry which is preliminary data.</text>
</comment>
<dbReference type="InterPro" id="IPR015074">
    <property type="entry name" value="DUF1867"/>
</dbReference>
<reference evidence="2 3" key="1">
    <citation type="journal article" date="2021" name="Sci. Rep.">
        <title>The distribution of antibiotic resistance genes in chicken gut microbiota commensals.</title>
        <authorList>
            <person name="Juricova H."/>
            <person name="Matiasovicova J."/>
            <person name="Kubasova T."/>
            <person name="Cejkova D."/>
            <person name="Rychlik I."/>
        </authorList>
    </citation>
    <scope>NUCLEOTIDE SEQUENCE [LARGE SCALE GENOMIC DNA]</scope>
    <source>
        <strain evidence="2 3">An564</strain>
    </source>
</reference>
<dbReference type="InterPro" id="IPR015795">
    <property type="entry name" value="Pyrv_Knase_C"/>
</dbReference>
<evidence type="ECO:0000259" key="1">
    <source>
        <dbReference type="Pfam" id="PF02887"/>
    </source>
</evidence>
<feature type="domain" description="Pyruvate kinase C-terminal" evidence="1">
    <location>
        <begin position="12"/>
        <end position="160"/>
    </location>
</feature>
<dbReference type="Proteomes" id="UP000724149">
    <property type="component" value="Unassembled WGS sequence"/>
</dbReference>
<sequence length="184" mass="19344">MTFEKQGPHNTEAALKLAIEAAREEGIHKIVVASSTGATAKKLAELEHEGIQIIDVGYARGVFGKHEPQMSDEMRQDLEAMGVTVYVASHALSGAERGLSSKLGGFGPVEVAAHALRIIGRGVKVCVEISMMAADAGLVELHEPIVAVAGTGHGADTAVVIRPAPTAEFLDSKVDRIICMPRQG</sequence>
<dbReference type="EMBL" id="JACSNR010000008">
    <property type="protein sequence ID" value="MBM6923715.1"/>
    <property type="molecule type" value="Genomic_DNA"/>
</dbReference>
<accession>A0ABS2GML3</accession>
<protein>
    <recommendedName>
        <fullName evidence="1">Pyruvate kinase C-terminal domain-containing protein</fullName>
    </recommendedName>
</protein>